<dbReference type="PANTHER" id="PTHR42815">
    <property type="entry name" value="FAD-BINDING, PUTATIVE (AFU_ORTHOLOGUE AFUA_6G07600)-RELATED"/>
    <property type="match status" value="1"/>
</dbReference>
<comment type="caution">
    <text evidence="3">The sequence shown here is derived from an EMBL/GenBank/DDBJ whole genome shotgun (WGS) entry which is preliminary data.</text>
</comment>
<organism evidence="3 4">
    <name type="scientific">Nocardioides glacieisoli</name>
    <dbReference type="NCBI Taxonomy" id="1168730"/>
    <lineage>
        <taxon>Bacteria</taxon>
        <taxon>Bacillati</taxon>
        <taxon>Actinomycetota</taxon>
        <taxon>Actinomycetes</taxon>
        <taxon>Propionibacteriales</taxon>
        <taxon>Nocardioidaceae</taxon>
        <taxon>Nocardioides</taxon>
    </lineage>
</organism>
<dbReference type="InterPro" id="IPR011576">
    <property type="entry name" value="Pyridox_Oxase_N"/>
</dbReference>
<dbReference type="SUPFAM" id="SSF50475">
    <property type="entry name" value="FMN-binding split barrel"/>
    <property type="match status" value="1"/>
</dbReference>
<dbReference type="OrthoDB" id="9786134at2"/>
<evidence type="ECO:0000259" key="2">
    <source>
        <dbReference type="Pfam" id="PF01243"/>
    </source>
</evidence>
<evidence type="ECO:0000256" key="1">
    <source>
        <dbReference type="SAM" id="MobiDB-lite"/>
    </source>
</evidence>
<reference evidence="3 4" key="1">
    <citation type="submission" date="2019-01" db="EMBL/GenBank/DDBJ databases">
        <title>Novel species of Nocardioides.</title>
        <authorList>
            <person name="Liu Q."/>
            <person name="Xin Y.-H."/>
        </authorList>
    </citation>
    <scope>NUCLEOTIDE SEQUENCE [LARGE SCALE GENOMIC DNA]</scope>
    <source>
        <strain evidence="3 4">HLT3-15</strain>
    </source>
</reference>
<protein>
    <submittedName>
        <fullName evidence="3">Pyridoxamine 5'-phosphate oxidase family protein</fullName>
    </submittedName>
</protein>
<dbReference type="EMBL" id="SDWS01000003">
    <property type="protein sequence ID" value="RYB91300.1"/>
    <property type="molecule type" value="Genomic_DNA"/>
</dbReference>
<dbReference type="PANTHER" id="PTHR42815:SF2">
    <property type="entry name" value="FAD-BINDING, PUTATIVE (AFU_ORTHOLOGUE AFUA_6G07600)-RELATED"/>
    <property type="match status" value="1"/>
</dbReference>
<feature type="domain" description="Pyridoxamine 5'-phosphate oxidase N-terminal" evidence="2">
    <location>
        <begin position="34"/>
        <end position="142"/>
    </location>
</feature>
<keyword evidence="4" id="KW-1185">Reference proteome</keyword>
<evidence type="ECO:0000313" key="4">
    <source>
        <dbReference type="Proteomes" id="UP000291838"/>
    </source>
</evidence>
<dbReference type="Proteomes" id="UP000291838">
    <property type="component" value="Unassembled WGS sequence"/>
</dbReference>
<sequence>MDYRDSHRALQDAFDTRRLADRLASVAGDDVSGFREFIEARDMFFIATADADGQPQSSYKGGDPGFVRVVDDHTIAFPVYDGNGMFLTIGNVTENHLVGLLFIDFANGSRLRVNGEASVDPTDPLVADFPGAKLVVRVRARAVFPNCRRYVHTHGPAERSVFVPVEGEQPPVPDWKLDEWFDGTLPDGDPALDAANPSAPSVPRF</sequence>
<proteinExistence type="predicted"/>
<feature type="region of interest" description="Disordered" evidence="1">
    <location>
        <begin position="184"/>
        <end position="205"/>
    </location>
</feature>
<evidence type="ECO:0000313" key="3">
    <source>
        <dbReference type="EMBL" id="RYB91300.1"/>
    </source>
</evidence>
<dbReference type="Pfam" id="PF01243">
    <property type="entry name" value="PNPOx_N"/>
    <property type="match status" value="1"/>
</dbReference>
<gene>
    <name evidence="3" type="ORF">EUA06_08185</name>
</gene>
<dbReference type="RefSeq" id="WP_129474549.1">
    <property type="nucleotide sequence ID" value="NZ_SDWS01000003.1"/>
</dbReference>
<accession>A0A4Q2RQR7</accession>
<dbReference type="InterPro" id="IPR012349">
    <property type="entry name" value="Split_barrel_FMN-bd"/>
</dbReference>
<dbReference type="Gene3D" id="2.30.110.10">
    <property type="entry name" value="Electron Transport, Fmn-binding Protein, Chain A"/>
    <property type="match status" value="1"/>
</dbReference>
<dbReference type="AlphaFoldDB" id="A0A4Q2RQR7"/>
<name>A0A4Q2RQR7_9ACTN</name>